<dbReference type="Pfam" id="PF02107">
    <property type="entry name" value="FlgH"/>
    <property type="match status" value="1"/>
</dbReference>
<dbReference type="GO" id="GO:0071973">
    <property type="term" value="P:bacterial-type flagellum-dependent cell motility"/>
    <property type="evidence" value="ECO:0007669"/>
    <property type="project" value="InterPro"/>
</dbReference>
<dbReference type="GO" id="GO:0009427">
    <property type="term" value="C:bacterial-type flagellum basal body, distal rod, L ring"/>
    <property type="evidence" value="ECO:0007669"/>
    <property type="project" value="InterPro"/>
</dbReference>
<feature type="chain" id="PRO_5009208381" description="Flagellar L-ring protein" evidence="10">
    <location>
        <begin position="20"/>
        <end position="220"/>
    </location>
</feature>
<keyword evidence="12" id="KW-1185">Reference proteome</keyword>
<comment type="caution">
    <text evidence="11">The sequence shown here is derived from an EMBL/GenBank/DDBJ whole genome shotgun (WGS) entry which is preliminary data.</text>
</comment>
<dbReference type="HAMAP" id="MF_00415">
    <property type="entry name" value="FlgH"/>
    <property type="match status" value="1"/>
</dbReference>
<keyword evidence="7 9" id="KW-0975">Bacterial flagellum</keyword>
<dbReference type="RefSeq" id="WP_070246804.1">
    <property type="nucleotide sequence ID" value="NZ_LROM01000056.1"/>
</dbReference>
<evidence type="ECO:0000256" key="4">
    <source>
        <dbReference type="ARBA" id="ARBA00011439"/>
    </source>
</evidence>
<evidence type="ECO:0000256" key="7">
    <source>
        <dbReference type="ARBA" id="ARBA00023143"/>
    </source>
</evidence>
<dbReference type="AlphaFoldDB" id="A0A1E7X562"/>
<reference evidence="12" key="1">
    <citation type="journal article" date="2016" name="Front. Microbiol.">
        <title>Molecular Keys to the Janthinobacterium and Duganella spp. Interaction with the Plant Pathogen Fusarium graminearum.</title>
        <authorList>
            <person name="Haack F.S."/>
            <person name="Poehlein A."/>
            <person name="Kroger C."/>
            <person name="Voigt C.A."/>
            <person name="Piepenbring M."/>
            <person name="Bode H.B."/>
            <person name="Daniel R."/>
            <person name="Schafer W."/>
            <person name="Streit W.R."/>
        </authorList>
    </citation>
    <scope>NUCLEOTIDE SEQUENCE [LARGE SCALE GENOMIC DNA]</scope>
    <source>
        <strain evidence="12">T54</strain>
    </source>
</reference>
<comment type="subcellular location">
    <subcellularLocation>
        <location evidence="9">Cell outer membrane</location>
        <topology evidence="9">Lipid-anchor</topology>
    </subcellularLocation>
    <subcellularLocation>
        <location evidence="9">Bacterial flagellum basal body</location>
    </subcellularLocation>
    <subcellularLocation>
        <location evidence="2">Membrane</location>
    </subcellularLocation>
</comment>
<evidence type="ECO:0000313" key="12">
    <source>
        <dbReference type="Proteomes" id="UP000175989"/>
    </source>
</evidence>
<dbReference type="PROSITE" id="PS51257">
    <property type="entry name" value="PROKAR_LIPOPROTEIN"/>
    <property type="match status" value="1"/>
</dbReference>
<keyword evidence="8 9" id="KW-0998">Cell outer membrane</keyword>
<evidence type="ECO:0000256" key="8">
    <source>
        <dbReference type="ARBA" id="ARBA00023237"/>
    </source>
</evidence>
<evidence type="ECO:0000256" key="2">
    <source>
        <dbReference type="ARBA" id="ARBA00004370"/>
    </source>
</evidence>
<name>A0A1E7X562_9BURK</name>
<evidence type="ECO:0000313" key="11">
    <source>
        <dbReference type="EMBL" id="OFA07821.1"/>
    </source>
</evidence>
<keyword evidence="11" id="KW-0282">Flagellum</keyword>
<evidence type="ECO:0000256" key="10">
    <source>
        <dbReference type="SAM" id="SignalP"/>
    </source>
</evidence>
<evidence type="ECO:0000256" key="3">
    <source>
        <dbReference type="ARBA" id="ARBA00006929"/>
    </source>
</evidence>
<protein>
    <recommendedName>
        <fullName evidence="9">Flagellar L-ring protein</fullName>
    </recommendedName>
    <alternativeName>
        <fullName evidence="9">Basal body L-ring protein</fullName>
    </alternativeName>
</protein>
<comment type="similarity">
    <text evidence="3 9">Belongs to the FlgH family.</text>
</comment>
<evidence type="ECO:0000256" key="9">
    <source>
        <dbReference type="HAMAP-Rule" id="MF_00415"/>
    </source>
</evidence>
<organism evidence="11 12">
    <name type="scientific">Duganella phyllosphaerae</name>
    <dbReference type="NCBI Taxonomy" id="762836"/>
    <lineage>
        <taxon>Bacteria</taxon>
        <taxon>Pseudomonadati</taxon>
        <taxon>Pseudomonadota</taxon>
        <taxon>Betaproteobacteria</taxon>
        <taxon>Burkholderiales</taxon>
        <taxon>Oxalobacteraceae</taxon>
        <taxon>Telluria group</taxon>
        <taxon>Duganella</taxon>
    </lineage>
</organism>
<proteinExistence type="inferred from homology"/>
<gene>
    <name evidence="11" type="primary">flgH_2</name>
    <name evidence="9" type="synonym">flgH</name>
    <name evidence="11" type="ORF">DUPY_10640</name>
</gene>
<feature type="signal peptide" evidence="10">
    <location>
        <begin position="1"/>
        <end position="19"/>
    </location>
</feature>
<dbReference type="Proteomes" id="UP000175989">
    <property type="component" value="Unassembled WGS sequence"/>
</dbReference>
<dbReference type="InterPro" id="IPR000527">
    <property type="entry name" value="Flag_Lring"/>
</dbReference>
<dbReference type="GO" id="GO:0009279">
    <property type="term" value="C:cell outer membrane"/>
    <property type="evidence" value="ECO:0007669"/>
    <property type="project" value="UniProtKB-SubCell"/>
</dbReference>
<keyword evidence="6 9" id="KW-0472">Membrane</keyword>
<keyword evidence="9" id="KW-0449">Lipoprotein</keyword>
<evidence type="ECO:0000256" key="1">
    <source>
        <dbReference type="ARBA" id="ARBA00002591"/>
    </source>
</evidence>
<accession>A0A1E7X562</accession>
<dbReference type="PANTHER" id="PTHR34933:SF3">
    <property type="entry name" value="FLAGELLAR L-RING PROTEIN"/>
    <property type="match status" value="1"/>
</dbReference>
<dbReference type="EMBL" id="LROM01000056">
    <property type="protein sequence ID" value="OFA07821.1"/>
    <property type="molecule type" value="Genomic_DNA"/>
</dbReference>
<comment type="function">
    <text evidence="1 9">Assembles around the rod to form the L-ring and probably protects the motor/basal body from shearing forces during rotation.</text>
</comment>
<dbReference type="PATRIC" id="fig|762836.4.peg.1113"/>
<dbReference type="PANTHER" id="PTHR34933">
    <property type="entry name" value="FLAGELLAR L-RING PROTEIN"/>
    <property type="match status" value="1"/>
</dbReference>
<dbReference type="PRINTS" id="PR01008">
    <property type="entry name" value="FLGLRINGFLGH"/>
</dbReference>
<evidence type="ECO:0000256" key="5">
    <source>
        <dbReference type="ARBA" id="ARBA00022729"/>
    </source>
</evidence>
<sequence length="220" mass="23229">MKIATFAVFAIATMLSGCASVTPTSIVDSPRTARPLTTEQMQVKPTSGAIYQGGNFRPIFEDRRARQVGDVLTLVITERTTANKAGTNSANKTSAVSIGLPKPLQGTFGNPLAINNNNSFSGADNQTASNAFTGTMGITVVEVLPNGNLIVAGEKQVGMNKGVEFIRFSGMVNPDNIVTGNTVSSTAVADARVEYRTSSQVDKAEVASMVSRFFQSILPF</sequence>
<dbReference type="GO" id="GO:0003774">
    <property type="term" value="F:cytoskeletal motor activity"/>
    <property type="evidence" value="ECO:0007669"/>
    <property type="project" value="InterPro"/>
</dbReference>
<keyword evidence="11" id="KW-0966">Cell projection</keyword>
<keyword evidence="5 9" id="KW-0732">Signal</keyword>
<comment type="subunit">
    <text evidence="4 9">The basal body constitutes a major portion of the flagellar organelle and consists of four rings (L,P,S, and M) mounted on a central rod.</text>
</comment>
<keyword evidence="11" id="KW-0969">Cilium</keyword>
<evidence type="ECO:0000256" key="6">
    <source>
        <dbReference type="ARBA" id="ARBA00023136"/>
    </source>
</evidence>